<evidence type="ECO:0000256" key="7">
    <source>
        <dbReference type="ARBA" id="ARBA00023010"/>
    </source>
</evidence>
<gene>
    <name evidence="9 10" type="primary">secE</name>
    <name evidence="10" type="ORF">LPTSP2_06760</name>
</gene>
<protein>
    <recommendedName>
        <fullName evidence="9">Protein translocase subunit SecE</fullName>
    </recommendedName>
</protein>
<dbReference type="PROSITE" id="PS01067">
    <property type="entry name" value="SECE_SEC61G"/>
    <property type="match status" value="1"/>
</dbReference>
<dbReference type="PANTHER" id="PTHR33910:SF1">
    <property type="entry name" value="PROTEIN TRANSLOCASE SUBUNIT SECE"/>
    <property type="match status" value="1"/>
</dbReference>
<dbReference type="NCBIfam" id="TIGR00964">
    <property type="entry name" value="secE_bact"/>
    <property type="match status" value="1"/>
</dbReference>
<evidence type="ECO:0000256" key="2">
    <source>
        <dbReference type="ARBA" id="ARBA00022448"/>
    </source>
</evidence>
<keyword evidence="2 9" id="KW-0813">Transport</keyword>
<dbReference type="GO" id="GO:0065002">
    <property type="term" value="P:intracellular protein transmembrane transport"/>
    <property type="evidence" value="ECO:0007669"/>
    <property type="project" value="UniProtKB-UniRule"/>
</dbReference>
<keyword evidence="3 9" id="KW-1003">Cell membrane</keyword>
<dbReference type="PANTHER" id="PTHR33910">
    <property type="entry name" value="PROTEIN TRANSLOCASE SUBUNIT SECE"/>
    <property type="match status" value="1"/>
</dbReference>
<dbReference type="EMBL" id="BFAZ01000003">
    <property type="protein sequence ID" value="GBF41402.1"/>
    <property type="molecule type" value="Genomic_DNA"/>
</dbReference>
<keyword evidence="6 9" id="KW-1133">Transmembrane helix</keyword>
<dbReference type="InterPro" id="IPR038379">
    <property type="entry name" value="SecE_sf"/>
</dbReference>
<evidence type="ECO:0000256" key="1">
    <source>
        <dbReference type="ARBA" id="ARBA00004370"/>
    </source>
</evidence>
<proteinExistence type="inferred from homology"/>
<comment type="similarity">
    <text evidence="9">Belongs to the SecE/SEC61-gamma family.</text>
</comment>
<sequence>MVELGSPKSLVGVRFSPALPTTEYRIRETGQGSMKATSFIQECKAELEKVHWPTRQEVVSSTVVVLVTVFIFSLFLSASDFVFLKLLKWFWALGT</sequence>
<evidence type="ECO:0000313" key="10">
    <source>
        <dbReference type="EMBL" id="GBF41402.1"/>
    </source>
</evidence>
<evidence type="ECO:0000256" key="6">
    <source>
        <dbReference type="ARBA" id="ARBA00022989"/>
    </source>
</evidence>
<dbReference type="Gene3D" id="1.20.5.1030">
    <property type="entry name" value="Preprotein translocase secy subunit"/>
    <property type="match status" value="1"/>
</dbReference>
<name>A0A2P2D9U7_9LEPT</name>
<comment type="subcellular location">
    <subcellularLocation>
        <location evidence="9">Cell membrane</location>
        <topology evidence="9">Single-pass membrane protein</topology>
    </subcellularLocation>
    <subcellularLocation>
        <location evidence="1">Membrane</location>
    </subcellularLocation>
</comment>
<dbReference type="Proteomes" id="UP000245206">
    <property type="component" value="Unassembled WGS sequence"/>
</dbReference>
<dbReference type="InterPro" id="IPR001901">
    <property type="entry name" value="Translocase_SecE/Sec61-g"/>
</dbReference>
<dbReference type="Pfam" id="PF00584">
    <property type="entry name" value="SecE"/>
    <property type="match status" value="1"/>
</dbReference>
<dbReference type="GO" id="GO:0043952">
    <property type="term" value="P:protein transport by the Sec complex"/>
    <property type="evidence" value="ECO:0007669"/>
    <property type="project" value="UniProtKB-UniRule"/>
</dbReference>
<dbReference type="InterPro" id="IPR005807">
    <property type="entry name" value="SecE_bac"/>
</dbReference>
<comment type="subunit">
    <text evidence="9">Component of the Sec protein translocase complex. Heterotrimer consisting of SecY, SecE and SecG subunits. The heterotrimers can form oligomers, although 1 heterotrimer is thought to be able to translocate proteins. Interacts with the ribosome. Interacts with SecDF, and other proteins may be involved. Interacts with SecA.</text>
</comment>
<keyword evidence="8 9" id="KW-0472">Membrane</keyword>
<evidence type="ECO:0000256" key="4">
    <source>
        <dbReference type="ARBA" id="ARBA00022692"/>
    </source>
</evidence>
<feature type="transmembrane region" description="Helical" evidence="9">
    <location>
        <begin position="58"/>
        <end position="78"/>
    </location>
</feature>
<dbReference type="AlphaFoldDB" id="A0A2P2D9U7"/>
<dbReference type="GO" id="GO:0008320">
    <property type="term" value="F:protein transmembrane transporter activity"/>
    <property type="evidence" value="ECO:0007669"/>
    <property type="project" value="UniProtKB-UniRule"/>
</dbReference>
<evidence type="ECO:0000313" key="11">
    <source>
        <dbReference type="Proteomes" id="UP000245206"/>
    </source>
</evidence>
<dbReference type="GO" id="GO:0006605">
    <property type="term" value="P:protein targeting"/>
    <property type="evidence" value="ECO:0007669"/>
    <property type="project" value="UniProtKB-UniRule"/>
</dbReference>
<keyword evidence="11" id="KW-1185">Reference proteome</keyword>
<evidence type="ECO:0000256" key="3">
    <source>
        <dbReference type="ARBA" id="ARBA00022475"/>
    </source>
</evidence>
<reference evidence="11" key="1">
    <citation type="journal article" date="2019" name="Microbiol. Immunol.">
        <title>Molecular and phenotypic characterization of Leptospira johnsonii sp. nov., Leptospira ellinghausenii sp. nov. and Leptospira ryugenii sp. nov. isolated from soil and water in Japan.</title>
        <authorList>
            <person name="Masuzawa T."/>
            <person name="Saito M."/>
            <person name="Nakao R."/>
            <person name="Nikaido Y."/>
            <person name="Matsumoto M."/>
            <person name="Ogawa M."/>
            <person name="Yokoyama M."/>
            <person name="Hidaka Y."/>
            <person name="Tomita J."/>
            <person name="Sakakibara K."/>
            <person name="Suzuki K."/>
            <person name="Yasuda S."/>
            <person name="Sato H."/>
            <person name="Yamaguchi M."/>
            <person name="Yoshida S.I."/>
            <person name="Koizumi N."/>
            <person name="Kawamura Y."/>
        </authorList>
    </citation>
    <scope>NUCLEOTIDE SEQUENCE [LARGE SCALE GENOMIC DNA]</scope>
    <source>
        <strain evidence="11">E18</strain>
    </source>
</reference>
<keyword evidence="4 9" id="KW-0812">Transmembrane</keyword>
<keyword evidence="5 9" id="KW-0653">Protein transport</keyword>
<dbReference type="GO" id="GO:0005886">
    <property type="term" value="C:plasma membrane"/>
    <property type="evidence" value="ECO:0007669"/>
    <property type="project" value="UniProtKB-SubCell"/>
</dbReference>
<comment type="caution">
    <text evidence="10">The sequence shown here is derived from an EMBL/GenBank/DDBJ whole genome shotgun (WGS) entry which is preliminary data.</text>
</comment>
<evidence type="ECO:0000256" key="5">
    <source>
        <dbReference type="ARBA" id="ARBA00022927"/>
    </source>
</evidence>
<keyword evidence="7 9" id="KW-0811">Translocation</keyword>
<evidence type="ECO:0000256" key="8">
    <source>
        <dbReference type="ARBA" id="ARBA00023136"/>
    </source>
</evidence>
<dbReference type="GO" id="GO:0009306">
    <property type="term" value="P:protein secretion"/>
    <property type="evidence" value="ECO:0007669"/>
    <property type="project" value="UniProtKB-UniRule"/>
</dbReference>
<comment type="function">
    <text evidence="9">Essential subunit of the Sec protein translocation channel SecYEG. Clamps together the 2 halves of SecY. May contact the channel plug during translocation.</text>
</comment>
<accession>A0A2P2D9U7</accession>
<dbReference type="HAMAP" id="MF_00422">
    <property type="entry name" value="SecE"/>
    <property type="match status" value="1"/>
</dbReference>
<evidence type="ECO:0000256" key="9">
    <source>
        <dbReference type="HAMAP-Rule" id="MF_00422"/>
    </source>
</evidence>
<organism evidence="10 11">
    <name type="scientific">Leptospira ellinghausenii</name>
    <dbReference type="NCBI Taxonomy" id="1917822"/>
    <lineage>
        <taxon>Bacteria</taxon>
        <taxon>Pseudomonadati</taxon>
        <taxon>Spirochaetota</taxon>
        <taxon>Spirochaetia</taxon>
        <taxon>Leptospirales</taxon>
        <taxon>Leptospiraceae</taxon>
        <taxon>Leptospira</taxon>
    </lineage>
</organism>